<dbReference type="Pfam" id="PF10724">
    <property type="entry name" value="DUF2516"/>
    <property type="match status" value="1"/>
</dbReference>
<dbReference type="AlphaFoldDB" id="A0A561DVB0"/>
<name>A0A561DVB0_9MICO</name>
<dbReference type="OrthoDB" id="4774469at2"/>
<keyword evidence="1" id="KW-1133">Transmembrane helix</keyword>
<comment type="caution">
    <text evidence="2">The sequence shown here is derived from an EMBL/GenBank/DDBJ whole genome shotgun (WGS) entry which is preliminary data.</text>
</comment>
<reference evidence="2 3" key="1">
    <citation type="submission" date="2019-06" db="EMBL/GenBank/DDBJ databases">
        <title>Sequencing the genomes of 1000 actinobacteria strains.</title>
        <authorList>
            <person name="Klenk H.-P."/>
        </authorList>
    </citation>
    <scope>NUCLEOTIDE SEQUENCE [LARGE SCALE GENOMIC DNA]</scope>
    <source>
        <strain evidence="2 3">DSM 19560</strain>
    </source>
</reference>
<dbReference type="EMBL" id="VIVQ01000006">
    <property type="protein sequence ID" value="TWE07301.1"/>
    <property type="molecule type" value="Genomic_DNA"/>
</dbReference>
<keyword evidence="1" id="KW-0812">Transmembrane</keyword>
<dbReference type="RefSeq" id="WP_145230763.1">
    <property type="nucleotide sequence ID" value="NZ_VIVQ01000006.1"/>
</dbReference>
<feature type="transmembrane region" description="Helical" evidence="1">
    <location>
        <begin position="6"/>
        <end position="29"/>
    </location>
</feature>
<feature type="transmembrane region" description="Helical" evidence="1">
    <location>
        <begin position="49"/>
        <end position="65"/>
    </location>
</feature>
<organism evidence="2 3">
    <name type="scientific">Rudaeicoccus suwonensis</name>
    <dbReference type="NCBI Taxonomy" id="657409"/>
    <lineage>
        <taxon>Bacteria</taxon>
        <taxon>Bacillati</taxon>
        <taxon>Actinomycetota</taxon>
        <taxon>Actinomycetes</taxon>
        <taxon>Micrococcales</taxon>
        <taxon>Dermacoccaceae</taxon>
        <taxon>Rudaeicoccus</taxon>
    </lineage>
</organism>
<dbReference type="InterPro" id="IPR019662">
    <property type="entry name" value="DUF2516"/>
</dbReference>
<protein>
    <submittedName>
        <fullName evidence="2">Uncharacterized protein DUF2516</fullName>
    </submittedName>
</protein>
<keyword evidence="3" id="KW-1185">Reference proteome</keyword>
<evidence type="ECO:0000313" key="3">
    <source>
        <dbReference type="Proteomes" id="UP000318297"/>
    </source>
</evidence>
<accession>A0A561DVB0</accession>
<evidence type="ECO:0000256" key="1">
    <source>
        <dbReference type="SAM" id="Phobius"/>
    </source>
</evidence>
<dbReference type="Proteomes" id="UP000318297">
    <property type="component" value="Unassembled WGS sequence"/>
</dbReference>
<sequence length="109" mass="11716">MGTTFFHLQAYVGLVLGVILFAMQVFAFIDCLRRRSDAFTAAGKLSKPAWLAITGVAMVLGFLSIEAPLSIFEIVAVVGAAVYLADVRPAIQRVLGNARSNQNGPYGPW</sequence>
<keyword evidence="1" id="KW-0472">Membrane</keyword>
<gene>
    <name evidence="2" type="ORF">BKA23_3483</name>
</gene>
<evidence type="ECO:0000313" key="2">
    <source>
        <dbReference type="EMBL" id="TWE07301.1"/>
    </source>
</evidence>
<proteinExistence type="predicted"/>